<proteinExistence type="predicted"/>
<evidence type="ECO:0000313" key="1">
    <source>
        <dbReference type="EMBL" id="JAD26882.1"/>
    </source>
</evidence>
<reference evidence="1" key="2">
    <citation type="journal article" date="2015" name="Data Brief">
        <title>Shoot transcriptome of the giant reed, Arundo donax.</title>
        <authorList>
            <person name="Barrero R.A."/>
            <person name="Guerrero F.D."/>
            <person name="Moolhuijzen P."/>
            <person name="Goolsby J.A."/>
            <person name="Tidwell J."/>
            <person name="Bellgard S.E."/>
            <person name="Bellgard M.I."/>
        </authorList>
    </citation>
    <scope>NUCLEOTIDE SEQUENCE</scope>
    <source>
        <tissue evidence="1">Shoot tissue taken approximately 20 cm above the soil surface</tissue>
    </source>
</reference>
<name>A0A0A8YW92_ARUDO</name>
<organism evidence="1">
    <name type="scientific">Arundo donax</name>
    <name type="common">Giant reed</name>
    <name type="synonym">Donax arundinaceus</name>
    <dbReference type="NCBI Taxonomy" id="35708"/>
    <lineage>
        <taxon>Eukaryota</taxon>
        <taxon>Viridiplantae</taxon>
        <taxon>Streptophyta</taxon>
        <taxon>Embryophyta</taxon>
        <taxon>Tracheophyta</taxon>
        <taxon>Spermatophyta</taxon>
        <taxon>Magnoliopsida</taxon>
        <taxon>Liliopsida</taxon>
        <taxon>Poales</taxon>
        <taxon>Poaceae</taxon>
        <taxon>PACMAD clade</taxon>
        <taxon>Arundinoideae</taxon>
        <taxon>Arundineae</taxon>
        <taxon>Arundo</taxon>
    </lineage>
</organism>
<sequence>MTSAGAECLHQPDHKVDIG</sequence>
<accession>A0A0A8YW92</accession>
<dbReference type="AlphaFoldDB" id="A0A0A8YW92"/>
<dbReference type="EMBL" id="GBRH01271013">
    <property type="protein sequence ID" value="JAD26882.1"/>
    <property type="molecule type" value="Transcribed_RNA"/>
</dbReference>
<reference evidence="1" key="1">
    <citation type="submission" date="2014-09" db="EMBL/GenBank/DDBJ databases">
        <authorList>
            <person name="Magalhaes I.L.F."/>
            <person name="Oliveira U."/>
            <person name="Santos F.R."/>
            <person name="Vidigal T.H.D.A."/>
            <person name="Brescovit A.D."/>
            <person name="Santos A.J."/>
        </authorList>
    </citation>
    <scope>NUCLEOTIDE SEQUENCE</scope>
    <source>
        <tissue evidence="1">Shoot tissue taken approximately 20 cm above the soil surface</tissue>
    </source>
</reference>
<protein>
    <submittedName>
        <fullName evidence="1">Uncharacterized protein</fullName>
    </submittedName>
</protein>